<dbReference type="InterPro" id="IPR036388">
    <property type="entry name" value="WH-like_DNA-bd_sf"/>
</dbReference>
<dbReference type="EMBL" id="MHWE01000009">
    <property type="protein sequence ID" value="OHB04295.1"/>
    <property type="molecule type" value="Genomic_DNA"/>
</dbReference>
<dbReference type="InterPro" id="IPR051797">
    <property type="entry name" value="TrmB-like"/>
</dbReference>
<evidence type="ECO:0000313" key="3">
    <source>
        <dbReference type="Proteomes" id="UP000176800"/>
    </source>
</evidence>
<dbReference type="SUPFAM" id="SSF46785">
    <property type="entry name" value="Winged helix' DNA-binding domain"/>
    <property type="match status" value="1"/>
</dbReference>
<proteinExistence type="predicted"/>
<dbReference type="Pfam" id="PF01978">
    <property type="entry name" value="TrmB"/>
    <property type="match status" value="1"/>
</dbReference>
<reference evidence="2 3" key="1">
    <citation type="journal article" date="2016" name="Nat. Commun.">
        <title>Thousands of microbial genomes shed light on interconnected biogeochemical processes in an aquifer system.</title>
        <authorList>
            <person name="Anantharaman K."/>
            <person name="Brown C.T."/>
            <person name="Hug L.A."/>
            <person name="Sharon I."/>
            <person name="Castelle C.J."/>
            <person name="Probst A.J."/>
            <person name="Thomas B.C."/>
            <person name="Singh A."/>
            <person name="Wilkins M.J."/>
            <person name="Karaoz U."/>
            <person name="Brodie E.L."/>
            <person name="Williams K.H."/>
            <person name="Hubbard S.S."/>
            <person name="Banfield J.F."/>
        </authorList>
    </citation>
    <scope>NUCLEOTIDE SEQUENCE [LARGE SCALE GENOMIC DNA]</scope>
</reference>
<gene>
    <name evidence="2" type="ORF">A3B14_01965</name>
</gene>
<sequence>MLHDNILVDLGLSKEQSQVYEVLLEFGYLPARVIANKVNLSRPLVYKILDQLIINGLVRKDESKTKVAVFYPEHPNNLKNLIEIKEKEIEKIKESFEMMYSRLLSEYNFYVGKPNVLFYEGKKGVTRVHDEIIEENKDILLIRSIFDRPTELEGKELDKRIKEQAENGIHTRAITPVTPYLSESIKTDFEKLVTRRVLPKDKLSLPSQITIFGYKIAITSYKEEIFTTIIESKDISETFTVLFEYLWSTAIDPEEWLQTNT</sequence>
<dbReference type="PANTHER" id="PTHR34293:SF1">
    <property type="entry name" value="HTH-TYPE TRANSCRIPTIONAL REGULATOR TRMBL2"/>
    <property type="match status" value="1"/>
</dbReference>
<dbReference type="AlphaFoldDB" id="A0A1G2U479"/>
<feature type="domain" description="Transcription regulator TrmB N-terminal" evidence="1">
    <location>
        <begin position="9"/>
        <end position="67"/>
    </location>
</feature>
<dbReference type="Gene3D" id="1.10.10.10">
    <property type="entry name" value="Winged helix-like DNA-binding domain superfamily/Winged helix DNA-binding domain"/>
    <property type="match status" value="1"/>
</dbReference>
<comment type="caution">
    <text evidence="2">The sequence shown here is derived from an EMBL/GenBank/DDBJ whole genome shotgun (WGS) entry which is preliminary data.</text>
</comment>
<dbReference type="Proteomes" id="UP000176800">
    <property type="component" value="Unassembled WGS sequence"/>
</dbReference>
<evidence type="ECO:0000259" key="1">
    <source>
        <dbReference type="Pfam" id="PF01978"/>
    </source>
</evidence>
<protein>
    <recommendedName>
        <fullName evidence="1">Transcription regulator TrmB N-terminal domain-containing protein</fullName>
    </recommendedName>
</protein>
<accession>A0A1G2U479</accession>
<dbReference type="InterPro" id="IPR002831">
    <property type="entry name" value="Tscrpt_reg_TrmB_N"/>
</dbReference>
<evidence type="ECO:0000313" key="2">
    <source>
        <dbReference type="EMBL" id="OHB04295.1"/>
    </source>
</evidence>
<organism evidence="2 3">
    <name type="scientific">Candidatus Zambryskibacteria bacterium RIFCSPLOWO2_01_FULL_45_21</name>
    <dbReference type="NCBI Taxonomy" id="1802761"/>
    <lineage>
        <taxon>Bacteria</taxon>
        <taxon>Candidatus Zambryskiibacteriota</taxon>
    </lineage>
</organism>
<dbReference type="InterPro" id="IPR036390">
    <property type="entry name" value="WH_DNA-bd_sf"/>
</dbReference>
<name>A0A1G2U479_9BACT</name>
<dbReference type="PANTHER" id="PTHR34293">
    <property type="entry name" value="HTH-TYPE TRANSCRIPTIONAL REGULATOR TRMBL2"/>
    <property type="match status" value="1"/>
</dbReference>